<dbReference type="InterPro" id="IPR013766">
    <property type="entry name" value="Thioredoxin_domain"/>
</dbReference>
<gene>
    <name evidence="3" type="ORF">ACFOUR_13410</name>
</gene>
<evidence type="ECO:0000313" key="3">
    <source>
        <dbReference type="EMBL" id="MFC3959357.1"/>
    </source>
</evidence>
<dbReference type="GeneID" id="73902012"/>
<dbReference type="PANTHER" id="PTHR42852:SF17">
    <property type="entry name" value="THIOREDOXIN-LIKE PROTEIN HI_1115"/>
    <property type="match status" value="1"/>
</dbReference>
<feature type="region of interest" description="Disordered" evidence="1">
    <location>
        <begin position="173"/>
        <end position="219"/>
    </location>
</feature>
<dbReference type="Pfam" id="PF08534">
    <property type="entry name" value="Redoxin"/>
    <property type="match status" value="1"/>
</dbReference>
<feature type="compositionally biased region" description="Basic and acidic residues" evidence="1">
    <location>
        <begin position="174"/>
        <end position="184"/>
    </location>
</feature>
<dbReference type="PROSITE" id="PS51352">
    <property type="entry name" value="THIOREDOXIN_2"/>
    <property type="match status" value="1"/>
</dbReference>
<dbReference type="Gene3D" id="3.40.30.10">
    <property type="entry name" value="Glutaredoxin"/>
    <property type="match status" value="1"/>
</dbReference>
<dbReference type="InterPro" id="IPR013740">
    <property type="entry name" value="Redoxin"/>
</dbReference>
<dbReference type="Proteomes" id="UP001595846">
    <property type="component" value="Unassembled WGS sequence"/>
</dbReference>
<feature type="compositionally biased region" description="Low complexity" evidence="1">
    <location>
        <begin position="205"/>
        <end position="219"/>
    </location>
</feature>
<dbReference type="AlphaFoldDB" id="A0ABD5NQP2"/>
<evidence type="ECO:0000256" key="1">
    <source>
        <dbReference type="SAM" id="MobiDB-lite"/>
    </source>
</evidence>
<organism evidence="3 4">
    <name type="scientific">Halovivax cerinus</name>
    <dbReference type="NCBI Taxonomy" id="1487865"/>
    <lineage>
        <taxon>Archaea</taxon>
        <taxon>Methanobacteriati</taxon>
        <taxon>Methanobacteriota</taxon>
        <taxon>Stenosarchaea group</taxon>
        <taxon>Halobacteria</taxon>
        <taxon>Halobacteriales</taxon>
        <taxon>Natrialbaceae</taxon>
        <taxon>Halovivax</taxon>
    </lineage>
</organism>
<dbReference type="RefSeq" id="WP_256532906.1">
    <property type="nucleotide sequence ID" value="NZ_CP101824.1"/>
</dbReference>
<reference evidence="3 4" key="1">
    <citation type="journal article" date="2019" name="Int. J. Syst. Evol. Microbiol.">
        <title>The Global Catalogue of Microorganisms (GCM) 10K type strain sequencing project: providing services to taxonomists for standard genome sequencing and annotation.</title>
        <authorList>
            <consortium name="The Broad Institute Genomics Platform"/>
            <consortium name="The Broad Institute Genome Sequencing Center for Infectious Disease"/>
            <person name="Wu L."/>
            <person name="Ma J."/>
        </authorList>
    </citation>
    <scope>NUCLEOTIDE SEQUENCE [LARGE SCALE GENOMIC DNA]</scope>
    <source>
        <strain evidence="3 4">IBRC-M 10256</strain>
    </source>
</reference>
<dbReference type="SUPFAM" id="SSF52833">
    <property type="entry name" value="Thioredoxin-like"/>
    <property type="match status" value="1"/>
</dbReference>
<dbReference type="EMBL" id="JBHSAQ010000011">
    <property type="protein sequence ID" value="MFC3959357.1"/>
    <property type="molecule type" value="Genomic_DNA"/>
</dbReference>
<sequence>MRRRELIAGAGALAVLGGAGAMATTGWRPGSEEARIDPIELPTIPGTADPAETTTVPERGRVSVVEIFATWCDVCARQMQPMGRLVDETDTDVQIVSVTNEPLGDTITREDVADWWERHDGRWPVAHDPDLDLTATLDAAGVPYTVVLDAENRIVWRHSEYVGVDALREQVTAAKDHPRNDGGARGDPAAGVRPGAASRGVTHITTRSEATATTARSNK</sequence>
<name>A0ABD5NQP2_9EURY</name>
<accession>A0ABD5NQP2</accession>
<dbReference type="CDD" id="cd02966">
    <property type="entry name" value="TlpA_like_family"/>
    <property type="match status" value="1"/>
</dbReference>
<proteinExistence type="predicted"/>
<feature type="domain" description="Thioredoxin" evidence="2">
    <location>
        <begin position="30"/>
        <end position="176"/>
    </location>
</feature>
<comment type="caution">
    <text evidence="3">The sequence shown here is derived from an EMBL/GenBank/DDBJ whole genome shotgun (WGS) entry which is preliminary data.</text>
</comment>
<protein>
    <submittedName>
        <fullName evidence="3">TlpA family protein disulfide reductase</fullName>
    </submittedName>
</protein>
<dbReference type="PANTHER" id="PTHR42852">
    <property type="entry name" value="THIOL:DISULFIDE INTERCHANGE PROTEIN DSBE"/>
    <property type="match status" value="1"/>
</dbReference>
<evidence type="ECO:0000313" key="4">
    <source>
        <dbReference type="Proteomes" id="UP001595846"/>
    </source>
</evidence>
<keyword evidence="4" id="KW-1185">Reference proteome</keyword>
<evidence type="ECO:0000259" key="2">
    <source>
        <dbReference type="PROSITE" id="PS51352"/>
    </source>
</evidence>
<dbReference type="InterPro" id="IPR036249">
    <property type="entry name" value="Thioredoxin-like_sf"/>
</dbReference>
<dbReference type="InterPro" id="IPR050553">
    <property type="entry name" value="Thioredoxin_ResA/DsbE_sf"/>
</dbReference>